<evidence type="ECO:0000256" key="8">
    <source>
        <dbReference type="ARBA" id="ARBA00023098"/>
    </source>
</evidence>
<comment type="pathway">
    <text evidence="12 13">Phospholipid metabolism; phosphatidylcholine biosynthesis.</text>
</comment>
<keyword evidence="11 12" id="KW-1208">Phospholipid metabolism</keyword>
<comment type="subcellular location">
    <subcellularLocation>
        <location evidence="1">Endomembrane system</location>
        <topology evidence="1">Multi-pass membrane protein</topology>
    </subcellularLocation>
    <subcellularLocation>
        <location evidence="12 13">Endoplasmic reticulum membrane</location>
        <topology evidence="12 13">Multi-pass membrane protein</topology>
    </subcellularLocation>
</comment>
<evidence type="ECO:0000256" key="5">
    <source>
        <dbReference type="ARBA" id="ARBA00022691"/>
    </source>
</evidence>
<keyword evidence="5 12" id="KW-0949">S-adenosyl-L-methionine</keyword>
<gene>
    <name evidence="15" type="primary">chol-1</name>
    <name evidence="15" type="ORF">A0J61_07803</name>
</gene>
<evidence type="ECO:0000313" key="15">
    <source>
        <dbReference type="EMBL" id="OBZ84144.1"/>
    </source>
</evidence>
<feature type="transmembrane region" description="Helical" evidence="12 13">
    <location>
        <begin position="58"/>
        <end position="79"/>
    </location>
</feature>
<dbReference type="Gene3D" id="2.60.40.2840">
    <property type="match status" value="1"/>
</dbReference>
<dbReference type="GO" id="GO:0004608">
    <property type="term" value="F:phosphatidylethanolamine N-methyltransferase activity"/>
    <property type="evidence" value="ECO:0007669"/>
    <property type="project" value="UniProtKB-UniRule"/>
</dbReference>
<comment type="catalytic activity">
    <reaction evidence="12 13">
        <text>a 1,2-diacyl-sn-glycero-3-phosphoethanolamine + S-adenosyl-L-methionine = a 1,2-diacyl-sn-glycero-3-phospho-N-methylethanolamine + S-adenosyl-L-homocysteine + H(+)</text>
        <dbReference type="Rhea" id="RHEA:11164"/>
        <dbReference type="ChEBI" id="CHEBI:15378"/>
        <dbReference type="ChEBI" id="CHEBI:57856"/>
        <dbReference type="ChEBI" id="CHEBI:59789"/>
        <dbReference type="ChEBI" id="CHEBI:64573"/>
        <dbReference type="ChEBI" id="CHEBI:64612"/>
        <dbReference type="EC" id="2.1.1.17"/>
    </reaction>
</comment>
<dbReference type="EMBL" id="LUGH01000549">
    <property type="protein sequence ID" value="OBZ84144.1"/>
    <property type="molecule type" value="Genomic_DNA"/>
</dbReference>
<dbReference type="PANTHER" id="PTHR32138">
    <property type="entry name" value="PHOSPHATIDYLETHANOLAMINE N-METHYLTRANSFERASE"/>
    <property type="match status" value="1"/>
</dbReference>
<dbReference type="EC" id="2.1.1.17" evidence="12 13"/>
<reference evidence="15 16" key="1">
    <citation type="submission" date="2016-03" db="EMBL/GenBank/DDBJ databases">
        <title>Choanephora cucurbitarum.</title>
        <authorList>
            <person name="Min B."/>
            <person name="Park H."/>
            <person name="Park J.-H."/>
            <person name="Shin H.-D."/>
            <person name="Choi I.-G."/>
        </authorList>
    </citation>
    <scope>NUCLEOTIDE SEQUENCE [LARGE SCALE GENOMIC DNA]</scope>
    <source>
        <strain evidence="15 16">KUS-F28377</strain>
    </source>
</reference>
<dbReference type="PANTHER" id="PTHR32138:SF0">
    <property type="entry name" value="PHOSPHATIDYLETHANOLAMINE N-METHYLTRANSFERASE"/>
    <property type="match status" value="1"/>
</dbReference>
<keyword evidence="7 12" id="KW-1133">Transmembrane helix</keyword>
<feature type="transmembrane region" description="Helical" evidence="12 13">
    <location>
        <begin position="160"/>
        <end position="180"/>
    </location>
</feature>
<dbReference type="STRING" id="101091.A0A1C7N9W8"/>
<evidence type="ECO:0000256" key="11">
    <source>
        <dbReference type="ARBA" id="ARBA00023264"/>
    </source>
</evidence>
<evidence type="ECO:0000256" key="1">
    <source>
        <dbReference type="ARBA" id="ARBA00004127"/>
    </source>
</evidence>
<proteinExistence type="inferred from homology"/>
<dbReference type="Proteomes" id="UP000093000">
    <property type="component" value="Unassembled WGS sequence"/>
</dbReference>
<evidence type="ECO:0000256" key="12">
    <source>
        <dbReference type="HAMAP-Rule" id="MF_03217"/>
    </source>
</evidence>
<evidence type="ECO:0000256" key="10">
    <source>
        <dbReference type="ARBA" id="ARBA00023209"/>
    </source>
</evidence>
<name>A0A1C7N9W8_9FUNG</name>
<dbReference type="PIRSF" id="PIRSF000383">
    <property type="entry name" value="PEAMT"/>
    <property type="match status" value="1"/>
</dbReference>
<evidence type="ECO:0000256" key="7">
    <source>
        <dbReference type="ARBA" id="ARBA00022989"/>
    </source>
</evidence>
<comment type="caution">
    <text evidence="15">The sequence shown here is derived from an EMBL/GenBank/DDBJ whole genome shotgun (WGS) entry which is preliminary data.</text>
</comment>
<keyword evidence="6 12" id="KW-0812">Transmembrane</keyword>
<feature type="region of interest" description="Disordered" evidence="14">
    <location>
        <begin position="1"/>
        <end position="36"/>
    </location>
</feature>
<accession>A0A1C7N9W8</accession>
<evidence type="ECO:0000313" key="16">
    <source>
        <dbReference type="Proteomes" id="UP000093000"/>
    </source>
</evidence>
<dbReference type="AlphaFoldDB" id="A0A1C7N9W8"/>
<comment type="function">
    <text evidence="12 13">Catalyzes the first step of the methylation pathway of phosphatidylcholine biosynthesis, the SAM-dependent methylation of phosphatidylethanolamine (PE) to phosphatidylmonomethylethanolamine (PMME).</text>
</comment>
<dbReference type="SMR" id="A0A1C7N9W8"/>
<keyword evidence="16" id="KW-1185">Reference proteome</keyword>
<evidence type="ECO:0000256" key="9">
    <source>
        <dbReference type="ARBA" id="ARBA00023136"/>
    </source>
</evidence>
<feature type="transmembrane region" description="Helical" evidence="12 13">
    <location>
        <begin position="377"/>
        <end position="401"/>
    </location>
</feature>
<keyword evidence="2 12" id="KW-0444">Lipid biosynthesis</keyword>
<evidence type="ECO:0000256" key="13">
    <source>
        <dbReference type="RuleBase" id="RU361122"/>
    </source>
</evidence>
<dbReference type="Pfam" id="PF04191">
    <property type="entry name" value="PEMT"/>
    <property type="match status" value="2"/>
</dbReference>
<protein>
    <recommendedName>
        <fullName evidence="12 13">Phosphatidylethanolamine N-methyltransferase</fullName>
        <shortName evidence="12">PE methyltransferase</shortName>
        <shortName evidence="12 13">PEAMT</shortName>
        <shortName evidence="12">PEMT</shortName>
        <ecNumber evidence="12 13">2.1.1.17</ecNumber>
    </recommendedName>
</protein>
<feature type="transmembrane region" description="Helical" evidence="12 13">
    <location>
        <begin position="85"/>
        <end position="105"/>
    </location>
</feature>
<evidence type="ECO:0000256" key="2">
    <source>
        <dbReference type="ARBA" id="ARBA00022516"/>
    </source>
</evidence>
<feature type="compositionally biased region" description="Basic and acidic residues" evidence="14">
    <location>
        <begin position="10"/>
        <end position="27"/>
    </location>
</feature>
<feature type="transmembrane region" description="Helical" evidence="12 13">
    <location>
        <begin position="428"/>
        <end position="449"/>
    </location>
</feature>
<dbReference type="GO" id="GO:0005789">
    <property type="term" value="C:endoplasmic reticulum membrane"/>
    <property type="evidence" value="ECO:0007669"/>
    <property type="project" value="UniProtKB-SubCell"/>
</dbReference>
<evidence type="ECO:0000256" key="3">
    <source>
        <dbReference type="ARBA" id="ARBA00022603"/>
    </source>
</evidence>
<sequence>MAELRKRRKLQDNDRNDMKQAKDDAHSKGKTPSGKVFRVPVTHDMLQSLLNPKQPKSFLDLLILSVLGINITLLCTLPNNYSKYLFMALFLFWRLSYNVGLGVLLKYQSDKRGLVKLFTQYRLDQSKWVKHQLSLKMDSNDYKFEETPVEYNTWLLFRQLVDLILMNDFVSYICFAIAWFNPSHSTVYLVNLGFLRWMAGIFLIAFNIWVKLDAQRVVKDFAWYWGDFFFLIEQSLTFDGVFEMAPHPMYSVGYVGYYGISLICASYTVLFASIAAHLMQMGFLILVETPHIDKTYNHPQAPKKRLPLTLASLDEDAATSLAKSAYNDHRDIYLNHSRRDMIVLKNFDFFQSNDLASALLVVHAAVIPWLINPRWSIVFAVAQAIFWRVFYSVGLGLLLYLQSKSKWLTRHFIKWGSGADEAFKNWKAIYNLSCCMTYVSFAMLCLKLYNLPEDWTYGMTLLRHVLGIFFISLHIWTSFSIYEVLGDFGWFYGDFFIDDHPTQLLYTGIYRYLNNPEKIMGHAAFWGLSLITNHPFTFSLALFSQIAHFFLLRFVERPHMEKLYGDEIRKEAGLTKTLKSAAQKLPISLPKQVQNEIAKYVIQQQQDKTNDDDTEYNQSGVKINEIINEAIVKVEELLITTVGQTEAELTHAAIKLLEKDNIANKEEDGYSLFVSHENASTAEQEFTLGERICVDWTTPANHGPKDWIGIYKLSSNTDPNVTLVSSQGRWYWTNGVPEDEIDPDTVLFPPQIPSKSKGRIIFRGVQKLPWQVGTYEFRYHHDGKHRVMARSQPFKIVAPDVPNADDEDMLQLSLLRLVQAVLDHDPEKIPVSPIDDYSYLDESAAKRFSYAIKVMFGVEFAWEIIIADMRVTRLAKRIQHALHALSPFSYQKLSPKMQASLNTSMLPDLTPEQQQKNNSSDACLLNKRIQV</sequence>
<dbReference type="HAMAP" id="MF_03217">
    <property type="entry name" value="PEMT"/>
    <property type="match status" value="1"/>
</dbReference>
<feature type="transmembrane region" description="Helical" evidence="12 13">
    <location>
        <begin position="254"/>
        <end position="276"/>
    </location>
</feature>
<dbReference type="PROSITE" id="PS51598">
    <property type="entry name" value="SAM_CHO2"/>
    <property type="match status" value="1"/>
</dbReference>
<keyword evidence="8 12" id="KW-0443">Lipid metabolism</keyword>
<dbReference type="GO" id="GO:0006656">
    <property type="term" value="P:phosphatidylcholine biosynthetic process"/>
    <property type="evidence" value="ECO:0007669"/>
    <property type="project" value="UniProtKB-UniRule"/>
</dbReference>
<dbReference type="InterPro" id="IPR016219">
    <property type="entry name" value="Phosphatid-EA_MeTrfase_fun"/>
</dbReference>
<keyword evidence="10 12" id="KW-0594">Phospholipid biosynthesis</keyword>
<dbReference type="GO" id="GO:0032259">
    <property type="term" value="P:methylation"/>
    <property type="evidence" value="ECO:0007669"/>
    <property type="project" value="UniProtKB-KW"/>
</dbReference>
<evidence type="ECO:0000256" key="6">
    <source>
        <dbReference type="ARBA" id="ARBA00022692"/>
    </source>
</evidence>
<dbReference type="FunCoup" id="A0A1C7N9W8">
    <property type="interactions" value="77"/>
</dbReference>
<comment type="caution">
    <text evidence="12 13">Lacks conserved residue(s) required for the propagation of feature annotation.</text>
</comment>
<keyword evidence="9 12" id="KW-0472">Membrane</keyword>
<evidence type="ECO:0000256" key="14">
    <source>
        <dbReference type="SAM" id="MobiDB-lite"/>
    </source>
</evidence>
<dbReference type="OrthoDB" id="4583at2759"/>
<keyword evidence="4 12" id="KW-0808">Transferase</keyword>
<feature type="transmembrane region" description="Helical" evidence="12 13">
    <location>
        <begin position="461"/>
        <end position="482"/>
    </location>
</feature>
<feature type="transmembrane region" description="Helical" evidence="12 13">
    <location>
        <begin position="536"/>
        <end position="555"/>
    </location>
</feature>
<comment type="similarity">
    <text evidence="12 13">Belongs to the class VI-like SAM-binding methyltransferase superfamily. CHO2 family.</text>
</comment>
<keyword evidence="3 12" id="KW-0489">Methyltransferase</keyword>
<dbReference type="UniPathway" id="UPA00753"/>
<keyword evidence="12 13" id="KW-0256">Endoplasmic reticulum</keyword>
<dbReference type="InParanoid" id="A0A1C7N9W8"/>
<dbReference type="InterPro" id="IPR007318">
    <property type="entry name" value="Phopholipid_MeTrfase"/>
</dbReference>
<organism evidence="15 16">
    <name type="scientific">Choanephora cucurbitarum</name>
    <dbReference type="NCBI Taxonomy" id="101091"/>
    <lineage>
        <taxon>Eukaryota</taxon>
        <taxon>Fungi</taxon>
        <taxon>Fungi incertae sedis</taxon>
        <taxon>Mucoromycota</taxon>
        <taxon>Mucoromycotina</taxon>
        <taxon>Mucoromycetes</taxon>
        <taxon>Mucorales</taxon>
        <taxon>Mucorineae</taxon>
        <taxon>Choanephoraceae</taxon>
        <taxon>Choanephoroideae</taxon>
        <taxon>Choanephora</taxon>
    </lineage>
</organism>
<evidence type="ECO:0000256" key="4">
    <source>
        <dbReference type="ARBA" id="ARBA00022679"/>
    </source>
</evidence>
<feature type="transmembrane region" description="Helical" evidence="12 13">
    <location>
        <begin position="186"/>
        <end position="210"/>
    </location>
</feature>